<dbReference type="AlphaFoldDB" id="A0A0M6ZL61"/>
<dbReference type="Proteomes" id="UP000049983">
    <property type="component" value="Unassembled WGS sequence"/>
</dbReference>
<protein>
    <submittedName>
        <fullName evidence="2">DNA replication protein</fullName>
    </submittedName>
</protein>
<dbReference type="GO" id="GO:0005524">
    <property type="term" value="F:ATP binding"/>
    <property type="evidence" value="ECO:0007669"/>
    <property type="project" value="InterPro"/>
</dbReference>
<evidence type="ECO:0000313" key="2">
    <source>
        <dbReference type="EMBL" id="CTQ72221.1"/>
    </source>
</evidence>
<reference evidence="3" key="1">
    <citation type="submission" date="2015-07" db="EMBL/GenBank/DDBJ databases">
        <authorList>
            <person name="Rodrigo-Torres Lidia"/>
            <person name="Arahal R.David."/>
        </authorList>
    </citation>
    <scope>NUCLEOTIDE SEQUENCE [LARGE SCALE GENOMIC DNA]</scope>
    <source>
        <strain evidence="3">CECT 5096</strain>
    </source>
</reference>
<evidence type="ECO:0000313" key="3">
    <source>
        <dbReference type="Proteomes" id="UP000049983"/>
    </source>
</evidence>
<dbReference type="Pfam" id="PF01695">
    <property type="entry name" value="IstB_IS21"/>
    <property type="match status" value="1"/>
</dbReference>
<feature type="domain" description="IstB-like ATP-binding" evidence="1">
    <location>
        <begin position="5"/>
        <end position="100"/>
    </location>
</feature>
<keyword evidence="3" id="KW-1185">Reference proteome</keyword>
<dbReference type="InterPro" id="IPR002611">
    <property type="entry name" value="IstB_ATP-bd"/>
</dbReference>
<dbReference type="EMBL" id="CXWC01000011">
    <property type="protein sequence ID" value="CTQ72221.1"/>
    <property type="molecule type" value="Genomic_DNA"/>
</dbReference>
<proteinExistence type="predicted"/>
<sequence>MTAERGLGSVAYQLKVTHLPAYRNLNGFDLARSEVNEVLMRQLHRCEFIEQARYGFFLRGSETGVAHLATTLGIQAIEYYLKRFRFFSTVELVNVLEQERA</sequence>
<evidence type="ECO:0000259" key="1">
    <source>
        <dbReference type="Pfam" id="PF01695"/>
    </source>
</evidence>
<name>A0A0M6ZL61_9HYPH</name>
<organism evidence="2 3">
    <name type="scientific">Roseibium album</name>
    <dbReference type="NCBI Taxonomy" id="311410"/>
    <lineage>
        <taxon>Bacteria</taxon>
        <taxon>Pseudomonadati</taxon>
        <taxon>Pseudomonadota</taxon>
        <taxon>Alphaproteobacteria</taxon>
        <taxon>Hyphomicrobiales</taxon>
        <taxon>Stappiaceae</taxon>
        <taxon>Roseibium</taxon>
    </lineage>
</organism>
<accession>A0A0M6ZL61</accession>
<dbReference type="STRING" id="311410.LA5095_00017"/>
<gene>
    <name evidence="2" type="ORF">LA5096_03158</name>
</gene>